<dbReference type="PANTHER" id="PTHR28647:SF2">
    <property type="entry name" value="UNIQUE CARTILAGE MATRIX-ASSOCIATED PROTEIN"/>
    <property type="match status" value="1"/>
</dbReference>
<comment type="subcellular location">
    <subcellularLocation>
        <location evidence="2">Secreted</location>
        <location evidence="2">Extracellular space</location>
        <location evidence="2">Extracellular matrix</location>
    </subcellularLocation>
</comment>
<dbReference type="Pfam" id="PF17085">
    <property type="entry name" value="UCMA"/>
    <property type="match status" value="1"/>
</dbReference>
<feature type="signal peptide" evidence="11">
    <location>
        <begin position="1"/>
        <end position="19"/>
    </location>
</feature>
<dbReference type="GO" id="GO:0048706">
    <property type="term" value="P:embryonic skeletal system development"/>
    <property type="evidence" value="ECO:0007669"/>
    <property type="project" value="TreeGrafter"/>
</dbReference>
<dbReference type="Ensembl" id="ENSPSMT00000034936.1">
    <property type="protein sequence ID" value="ENSPSMP00000030283.1"/>
    <property type="gene ID" value="ENSPSMG00000021020.1"/>
</dbReference>
<evidence type="ECO:0000256" key="5">
    <source>
        <dbReference type="ARBA" id="ARBA00022525"/>
    </source>
</evidence>
<evidence type="ECO:0000256" key="2">
    <source>
        <dbReference type="ARBA" id="ARBA00004498"/>
    </source>
</evidence>
<comment type="function">
    <text evidence="1">May be involved in the negative control of osteogenic differentiation of osteochondrogenic precursor cells in peripheral zones of fetal cartilage and at the cartilage-bone interface.</text>
</comment>
<keyword evidence="7" id="KW-0765">Sulfation</keyword>
<protein>
    <recommendedName>
        <fullName evidence="4">Unique cartilage matrix-associated protein</fullName>
    </recommendedName>
</protein>
<proteinExistence type="inferred from homology"/>
<reference evidence="12" key="2">
    <citation type="submission" date="2025-09" db="UniProtKB">
        <authorList>
            <consortium name="Ensembl"/>
        </authorList>
    </citation>
    <scope>IDENTIFICATION</scope>
</reference>
<evidence type="ECO:0000256" key="6">
    <source>
        <dbReference type="ARBA" id="ARBA00022530"/>
    </source>
</evidence>
<evidence type="ECO:0000313" key="12">
    <source>
        <dbReference type="Ensembl" id="ENSPSMP00000030283.1"/>
    </source>
</evidence>
<dbReference type="InterPro" id="IPR031386">
    <property type="entry name" value="UCMA"/>
</dbReference>
<evidence type="ECO:0000256" key="7">
    <source>
        <dbReference type="ARBA" id="ARBA00022641"/>
    </source>
</evidence>
<feature type="coiled-coil region" evidence="10">
    <location>
        <begin position="19"/>
        <end position="56"/>
    </location>
</feature>
<dbReference type="GO" id="GO:0031012">
    <property type="term" value="C:extracellular matrix"/>
    <property type="evidence" value="ECO:0007669"/>
    <property type="project" value="TreeGrafter"/>
</dbReference>
<evidence type="ECO:0000256" key="8">
    <source>
        <dbReference type="ARBA" id="ARBA00022729"/>
    </source>
</evidence>
<comment type="similarity">
    <text evidence="3">Belongs to the UCMA family.</text>
</comment>
<evidence type="ECO:0000256" key="1">
    <source>
        <dbReference type="ARBA" id="ARBA00002111"/>
    </source>
</evidence>
<evidence type="ECO:0000256" key="10">
    <source>
        <dbReference type="SAM" id="Coils"/>
    </source>
</evidence>
<keyword evidence="13" id="KW-1185">Reference proteome</keyword>
<dbReference type="GO" id="GO:0045667">
    <property type="term" value="P:regulation of osteoblast differentiation"/>
    <property type="evidence" value="ECO:0007669"/>
    <property type="project" value="InterPro"/>
</dbReference>
<gene>
    <name evidence="12" type="primary">UCMA</name>
</gene>
<dbReference type="Proteomes" id="UP000694414">
    <property type="component" value="Unplaced"/>
</dbReference>
<evidence type="ECO:0000256" key="9">
    <source>
        <dbReference type="ARBA" id="ARBA00023054"/>
    </source>
</evidence>
<accession>A0A8C9A9I9</accession>
<reference evidence="12" key="1">
    <citation type="submission" date="2025-08" db="UniProtKB">
        <authorList>
            <consortium name="Ensembl"/>
        </authorList>
    </citation>
    <scope>IDENTIFICATION</scope>
</reference>
<keyword evidence="9 10" id="KW-0175">Coiled coil</keyword>
<evidence type="ECO:0000256" key="11">
    <source>
        <dbReference type="SAM" id="SignalP"/>
    </source>
</evidence>
<dbReference type="GeneTree" id="ENSGT00390000011492"/>
<evidence type="ECO:0000256" key="3">
    <source>
        <dbReference type="ARBA" id="ARBA00011000"/>
    </source>
</evidence>
<dbReference type="AlphaFoldDB" id="A0A8C9A9I9"/>
<keyword evidence="8 11" id="KW-0732">Signal</keyword>
<keyword evidence="5" id="KW-0964">Secreted</keyword>
<evidence type="ECO:0000313" key="13">
    <source>
        <dbReference type="Proteomes" id="UP000694414"/>
    </source>
</evidence>
<sequence length="84" mass="10387">MTWSRVLVLCCLSAVVLLAAENRQKLRADELRREHYEEQRNEFENFVEEQSDEQEERSREAVEQWRQWHYDGLHPSYLYNRHHI</sequence>
<organism evidence="12 13">
    <name type="scientific">Prolemur simus</name>
    <name type="common">Greater bamboo lemur</name>
    <name type="synonym">Hapalemur simus</name>
    <dbReference type="NCBI Taxonomy" id="1328070"/>
    <lineage>
        <taxon>Eukaryota</taxon>
        <taxon>Metazoa</taxon>
        <taxon>Chordata</taxon>
        <taxon>Craniata</taxon>
        <taxon>Vertebrata</taxon>
        <taxon>Euteleostomi</taxon>
        <taxon>Mammalia</taxon>
        <taxon>Eutheria</taxon>
        <taxon>Euarchontoglires</taxon>
        <taxon>Primates</taxon>
        <taxon>Strepsirrhini</taxon>
        <taxon>Lemuriformes</taxon>
        <taxon>Lemuridae</taxon>
        <taxon>Prolemur</taxon>
    </lineage>
</organism>
<dbReference type="PANTHER" id="PTHR28647">
    <property type="entry name" value="UNIQUE CARTILAGE MATRIX-ASSOCIATED PROTEIN"/>
    <property type="match status" value="1"/>
</dbReference>
<keyword evidence="6" id="KW-0272">Extracellular matrix</keyword>
<evidence type="ECO:0000256" key="4">
    <source>
        <dbReference type="ARBA" id="ARBA00013765"/>
    </source>
</evidence>
<name>A0A8C9A9I9_PROSS</name>
<feature type="chain" id="PRO_5034893100" description="Unique cartilage matrix-associated protein" evidence="11">
    <location>
        <begin position="20"/>
        <end position="84"/>
    </location>
</feature>